<gene>
    <name evidence="11" type="ORF">L1049_008266</name>
</gene>
<name>A0AAP0S952_LIQFO</name>
<reference evidence="11 12" key="1">
    <citation type="journal article" date="2024" name="Plant J.">
        <title>Genome sequences and population genomics reveal climatic adaptation and genomic divergence between two closely related sweetgum species.</title>
        <authorList>
            <person name="Xu W.Q."/>
            <person name="Ren C.Q."/>
            <person name="Zhang X.Y."/>
            <person name="Comes H.P."/>
            <person name="Liu X.H."/>
            <person name="Li Y.G."/>
            <person name="Kettle C.J."/>
            <person name="Jalonen R."/>
            <person name="Gaisberger H."/>
            <person name="Ma Y.Z."/>
            <person name="Qiu Y.X."/>
        </authorList>
    </citation>
    <scope>NUCLEOTIDE SEQUENCE [LARGE SCALE GENOMIC DNA]</scope>
    <source>
        <strain evidence="11">Hangzhou</strain>
    </source>
</reference>
<comment type="caution">
    <text evidence="11">The sequence shown here is derived from an EMBL/GenBank/DDBJ whole genome shotgun (WGS) entry which is preliminary data.</text>
</comment>
<organism evidence="11 12">
    <name type="scientific">Liquidambar formosana</name>
    <name type="common">Formosan gum</name>
    <dbReference type="NCBI Taxonomy" id="63359"/>
    <lineage>
        <taxon>Eukaryota</taxon>
        <taxon>Viridiplantae</taxon>
        <taxon>Streptophyta</taxon>
        <taxon>Embryophyta</taxon>
        <taxon>Tracheophyta</taxon>
        <taxon>Spermatophyta</taxon>
        <taxon>Magnoliopsida</taxon>
        <taxon>eudicotyledons</taxon>
        <taxon>Gunneridae</taxon>
        <taxon>Pentapetalae</taxon>
        <taxon>Saxifragales</taxon>
        <taxon>Altingiaceae</taxon>
        <taxon>Liquidambar</taxon>
    </lineage>
</organism>
<evidence type="ECO:0000256" key="6">
    <source>
        <dbReference type="ARBA" id="ARBA00022786"/>
    </source>
</evidence>
<dbReference type="FunFam" id="3.30.40.10:FF:000022">
    <property type="entry name" value="E3 ubiquitin-protein ligase RING1-like"/>
    <property type="match status" value="1"/>
</dbReference>
<dbReference type="GO" id="GO:0061630">
    <property type="term" value="F:ubiquitin protein ligase activity"/>
    <property type="evidence" value="ECO:0007669"/>
    <property type="project" value="UniProtKB-EC"/>
</dbReference>
<feature type="compositionally biased region" description="Basic and acidic residues" evidence="9">
    <location>
        <begin position="276"/>
        <end position="301"/>
    </location>
</feature>
<accession>A0AAP0S952</accession>
<evidence type="ECO:0000313" key="11">
    <source>
        <dbReference type="EMBL" id="KAK9290102.1"/>
    </source>
</evidence>
<feature type="domain" description="RING-type" evidence="10">
    <location>
        <begin position="228"/>
        <end position="269"/>
    </location>
</feature>
<dbReference type="Pfam" id="PF13639">
    <property type="entry name" value="zf-RING_2"/>
    <property type="match status" value="1"/>
</dbReference>
<dbReference type="Gene3D" id="3.30.40.10">
    <property type="entry name" value="Zinc/RING finger domain, C3HC4 (zinc finger)"/>
    <property type="match status" value="1"/>
</dbReference>
<dbReference type="PANTHER" id="PTHR15710">
    <property type="entry name" value="E3 UBIQUITIN-PROTEIN LIGASE PRAJA"/>
    <property type="match status" value="1"/>
</dbReference>
<dbReference type="EC" id="2.3.2.27" evidence="2"/>
<dbReference type="SMART" id="SM00184">
    <property type="entry name" value="RING"/>
    <property type="match status" value="1"/>
</dbReference>
<dbReference type="PROSITE" id="PS50089">
    <property type="entry name" value="ZF_RING_2"/>
    <property type="match status" value="1"/>
</dbReference>
<keyword evidence="7" id="KW-0862">Zinc</keyword>
<dbReference type="InterPro" id="IPR039525">
    <property type="entry name" value="RNF126-like_zinc-ribbon"/>
</dbReference>
<sequence>MGDALMARYWCHACSQIVIPIMEAEIKCPFCESGFVEEMDSTRDPENDTDLGSERAISLLAPILLGLIGGSSPPLPRIMTQEHSSSNSEEEEAELERELESFFRSSRRRRRRRRSSASVLRMLQDLHSGMDLESENSESDRERTSSVILVNPFSEEAVIVQGSFDLNQTQNTGDSAASSLGDYLTGPGLDLLLQHLAENDPNRYGTPPAQKEAVEAMPTVTIDKNYQCSVCLEDFEIGDEAKEMPCKHKFHSGCILPWLELHSSCPVCRLQIPSDDSKIGTHVSGDSHERAGSSGREEAGEGRTGNGRRNWVPITWPFSGFLPLSGSQGDGNSSSESSTATPGNAPHTGEN</sequence>
<dbReference type="Pfam" id="PF14369">
    <property type="entry name" value="Zn_ribbon_19"/>
    <property type="match status" value="1"/>
</dbReference>
<keyword evidence="12" id="KW-1185">Reference proteome</keyword>
<dbReference type="Proteomes" id="UP001415857">
    <property type="component" value="Unassembled WGS sequence"/>
</dbReference>
<evidence type="ECO:0000259" key="10">
    <source>
        <dbReference type="PROSITE" id="PS50089"/>
    </source>
</evidence>
<dbReference type="SUPFAM" id="SSF57850">
    <property type="entry name" value="RING/U-box"/>
    <property type="match status" value="1"/>
</dbReference>
<dbReference type="GO" id="GO:0016567">
    <property type="term" value="P:protein ubiquitination"/>
    <property type="evidence" value="ECO:0007669"/>
    <property type="project" value="TreeGrafter"/>
</dbReference>
<proteinExistence type="predicted"/>
<evidence type="ECO:0000256" key="5">
    <source>
        <dbReference type="ARBA" id="ARBA00022771"/>
    </source>
</evidence>
<dbReference type="InterPro" id="IPR001841">
    <property type="entry name" value="Znf_RING"/>
</dbReference>
<evidence type="ECO:0000256" key="9">
    <source>
        <dbReference type="SAM" id="MobiDB-lite"/>
    </source>
</evidence>
<keyword evidence="3" id="KW-0808">Transferase</keyword>
<dbReference type="InterPro" id="IPR013083">
    <property type="entry name" value="Znf_RING/FYVE/PHD"/>
</dbReference>
<dbReference type="AlphaFoldDB" id="A0AAP0S952"/>
<evidence type="ECO:0000256" key="4">
    <source>
        <dbReference type="ARBA" id="ARBA00022723"/>
    </source>
</evidence>
<evidence type="ECO:0000313" key="12">
    <source>
        <dbReference type="Proteomes" id="UP001415857"/>
    </source>
</evidence>
<dbReference type="CDD" id="cd16667">
    <property type="entry name" value="RING-H2_RNF126-like"/>
    <property type="match status" value="1"/>
</dbReference>
<keyword evidence="4" id="KW-0479">Metal-binding</keyword>
<dbReference type="GO" id="GO:0005737">
    <property type="term" value="C:cytoplasm"/>
    <property type="evidence" value="ECO:0007669"/>
    <property type="project" value="TreeGrafter"/>
</dbReference>
<dbReference type="EMBL" id="JBBPBK010000002">
    <property type="protein sequence ID" value="KAK9290102.1"/>
    <property type="molecule type" value="Genomic_DNA"/>
</dbReference>
<evidence type="ECO:0000256" key="1">
    <source>
        <dbReference type="ARBA" id="ARBA00000900"/>
    </source>
</evidence>
<dbReference type="PANTHER" id="PTHR15710:SF199">
    <property type="entry name" value="RING-TYPE E3 UBIQUITIN TRANSFERASE"/>
    <property type="match status" value="1"/>
</dbReference>
<keyword evidence="5 8" id="KW-0863">Zinc-finger</keyword>
<feature type="region of interest" description="Disordered" evidence="9">
    <location>
        <begin position="276"/>
        <end position="351"/>
    </location>
</feature>
<protein>
    <recommendedName>
        <fullName evidence="2">RING-type E3 ubiquitin transferase</fullName>
        <ecNumber evidence="2">2.3.2.27</ecNumber>
    </recommendedName>
</protein>
<keyword evidence="6" id="KW-0833">Ubl conjugation pathway</keyword>
<comment type="catalytic activity">
    <reaction evidence="1">
        <text>S-ubiquitinyl-[E2 ubiquitin-conjugating enzyme]-L-cysteine + [acceptor protein]-L-lysine = [E2 ubiquitin-conjugating enzyme]-L-cysteine + N(6)-ubiquitinyl-[acceptor protein]-L-lysine.</text>
        <dbReference type="EC" id="2.3.2.27"/>
    </reaction>
</comment>
<evidence type="ECO:0000256" key="7">
    <source>
        <dbReference type="ARBA" id="ARBA00022833"/>
    </source>
</evidence>
<evidence type="ECO:0000256" key="3">
    <source>
        <dbReference type="ARBA" id="ARBA00022679"/>
    </source>
</evidence>
<feature type="compositionally biased region" description="Low complexity" evidence="9">
    <location>
        <begin position="325"/>
        <end position="338"/>
    </location>
</feature>
<dbReference type="GO" id="GO:0008270">
    <property type="term" value="F:zinc ion binding"/>
    <property type="evidence" value="ECO:0007669"/>
    <property type="project" value="UniProtKB-KW"/>
</dbReference>
<evidence type="ECO:0000256" key="8">
    <source>
        <dbReference type="PROSITE-ProRule" id="PRU00175"/>
    </source>
</evidence>
<evidence type="ECO:0000256" key="2">
    <source>
        <dbReference type="ARBA" id="ARBA00012483"/>
    </source>
</evidence>